<dbReference type="InterPro" id="IPR035901">
    <property type="entry name" value="GIY-YIG_endonuc_sf"/>
</dbReference>
<dbReference type="SUPFAM" id="SSF82771">
    <property type="entry name" value="GIY-YIG endonuclease"/>
    <property type="match status" value="1"/>
</dbReference>
<feature type="non-terminal residue" evidence="2">
    <location>
        <position position="104"/>
    </location>
</feature>
<gene>
    <name evidence="2" type="ORF">CO116_00850</name>
</gene>
<dbReference type="Proteomes" id="UP000230611">
    <property type="component" value="Unassembled WGS sequence"/>
</dbReference>
<dbReference type="Pfam" id="PF01541">
    <property type="entry name" value="GIY-YIG"/>
    <property type="match status" value="1"/>
</dbReference>
<reference evidence="3" key="1">
    <citation type="submission" date="2017-09" db="EMBL/GenBank/DDBJ databases">
        <title>Depth-based differentiation of microbial function through sediment-hosted aquifers and enrichment of novel symbionts in the deep terrestrial subsurface.</title>
        <authorList>
            <person name="Probst A.J."/>
            <person name="Ladd B."/>
            <person name="Jarett J.K."/>
            <person name="Geller-Mcgrath D.E."/>
            <person name="Sieber C.M.K."/>
            <person name="Emerson J.B."/>
            <person name="Anantharaman K."/>
            <person name="Thomas B.C."/>
            <person name="Malmstrom R."/>
            <person name="Stieglmeier M."/>
            <person name="Klingl A."/>
            <person name="Woyke T."/>
            <person name="Ryan C.M."/>
            <person name="Banfield J.F."/>
        </authorList>
    </citation>
    <scope>NUCLEOTIDE SEQUENCE [LARGE SCALE GENOMIC DNA]</scope>
</reference>
<dbReference type="PROSITE" id="PS50164">
    <property type="entry name" value="GIY_YIG"/>
    <property type="match status" value="1"/>
</dbReference>
<dbReference type="EMBL" id="PFUO01000042">
    <property type="protein sequence ID" value="PJB17478.1"/>
    <property type="molecule type" value="Genomic_DNA"/>
</dbReference>
<dbReference type="CDD" id="cd10449">
    <property type="entry name" value="GIY-YIG_SLX1_like"/>
    <property type="match status" value="1"/>
</dbReference>
<dbReference type="InterPro" id="IPR000305">
    <property type="entry name" value="GIY-YIG_endonuc"/>
</dbReference>
<feature type="domain" description="GIY-YIG" evidence="1">
    <location>
        <begin position="1"/>
        <end position="78"/>
    </location>
</feature>
<organism evidence="2 3">
    <name type="scientific">Candidatus Falkowbacteria bacterium CG_4_9_14_3_um_filter_38_19</name>
    <dbReference type="NCBI Taxonomy" id="1974559"/>
    <lineage>
        <taxon>Bacteria</taxon>
        <taxon>Candidatus Falkowiibacteriota</taxon>
    </lineage>
</organism>
<protein>
    <recommendedName>
        <fullName evidence="1">GIY-YIG domain-containing protein</fullName>
    </recommendedName>
</protein>
<comment type="caution">
    <text evidence="2">The sequence shown here is derived from an EMBL/GenBank/DDBJ whole genome shotgun (WGS) entry which is preliminary data.</text>
</comment>
<proteinExistence type="predicted"/>
<accession>A0A2M8AIM7</accession>
<sequence length="104" mass="12034">MYFTYILKSIKDCKRYIGHTNNILIRIEFHNKGLNPSTKNRRPLKLLCYKEFKTKIEAIRYERYLKSLKGGKQLEIEILTMLNNADVAPPPMAGQAVGTPHLRG</sequence>
<evidence type="ECO:0000313" key="3">
    <source>
        <dbReference type="Proteomes" id="UP000230611"/>
    </source>
</evidence>
<evidence type="ECO:0000259" key="1">
    <source>
        <dbReference type="PROSITE" id="PS50164"/>
    </source>
</evidence>
<name>A0A2M8AIM7_9BACT</name>
<evidence type="ECO:0000313" key="2">
    <source>
        <dbReference type="EMBL" id="PJB17478.1"/>
    </source>
</evidence>
<dbReference type="AlphaFoldDB" id="A0A2M8AIM7"/>
<dbReference type="Gene3D" id="3.40.1440.10">
    <property type="entry name" value="GIY-YIG endonuclease"/>
    <property type="match status" value="1"/>
</dbReference>